<organism evidence="2 3">
    <name type="scientific">Dendrobium catenatum</name>
    <dbReference type="NCBI Taxonomy" id="906689"/>
    <lineage>
        <taxon>Eukaryota</taxon>
        <taxon>Viridiplantae</taxon>
        <taxon>Streptophyta</taxon>
        <taxon>Embryophyta</taxon>
        <taxon>Tracheophyta</taxon>
        <taxon>Spermatophyta</taxon>
        <taxon>Magnoliopsida</taxon>
        <taxon>Liliopsida</taxon>
        <taxon>Asparagales</taxon>
        <taxon>Orchidaceae</taxon>
        <taxon>Epidendroideae</taxon>
        <taxon>Malaxideae</taxon>
        <taxon>Dendrobiinae</taxon>
        <taxon>Dendrobium</taxon>
    </lineage>
</organism>
<proteinExistence type="predicted"/>
<evidence type="ECO:0000313" key="2">
    <source>
        <dbReference type="EMBL" id="PKU83157.1"/>
    </source>
</evidence>
<dbReference type="InterPro" id="IPR043502">
    <property type="entry name" value="DNA/RNA_pol_sf"/>
</dbReference>
<dbReference type="AlphaFoldDB" id="A0A2I0X5J1"/>
<dbReference type="InterPro" id="IPR000477">
    <property type="entry name" value="RT_dom"/>
</dbReference>
<dbReference type="PANTHER" id="PTHR31635">
    <property type="entry name" value="REVERSE TRANSCRIPTASE DOMAIN-CONTAINING PROTEIN-RELATED"/>
    <property type="match status" value="1"/>
</dbReference>
<reference evidence="2 3" key="1">
    <citation type="journal article" date="2016" name="Sci. Rep.">
        <title>The Dendrobium catenatum Lindl. genome sequence provides insights into polysaccharide synthase, floral development and adaptive evolution.</title>
        <authorList>
            <person name="Zhang G.Q."/>
            <person name="Xu Q."/>
            <person name="Bian C."/>
            <person name="Tsai W.C."/>
            <person name="Yeh C.M."/>
            <person name="Liu K.W."/>
            <person name="Yoshida K."/>
            <person name="Zhang L.S."/>
            <person name="Chang S.B."/>
            <person name="Chen F."/>
            <person name="Shi Y."/>
            <person name="Su Y.Y."/>
            <person name="Zhang Y.Q."/>
            <person name="Chen L.J."/>
            <person name="Yin Y."/>
            <person name="Lin M."/>
            <person name="Huang H."/>
            <person name="Deng H."/>
            <person name="Wang Z.W."/>
            <person name="Zhu S.L."/>
            <person name="Zhao X."/>
            <person name="Deng C."/>
            <person name="Niu S.C."/>
            <person name="Huang J."/>
            <person name="Wang M."/>
            <person name="Liu G.H."/>
            <person name="Yang H.J."/>
            <person name="Xiao X.J."/>
            <person name="Hsiao Y.Y."/>
            <person name="Wu W.L."/>
            <person name="Chen Y.Y."/>
            <person name="Mitsuda N."/>
            <person name="Ohme-Takagi M."/>
            <person name="Luo Y.B."/>
            <person name="Van de Peer Y."/>
            <person name="Liu Z.J."/>
        </authorList>
    </citation>
    <scope>NUCLEOTIDE SEQUENCE [LARGE SCALE GENOMIC DNA]</scope>
    <source>
        <tissue evidence="2">The whole plant</tissue>
    </source>
</reference>
<sequence length="141" mass="16209">MNPEWKETVVVLLPKVNNPELPSNFRPISLCQTIYKIVAKVLVNRFKDILPLLISEEQAAFVQGRSISNHCLLGQEIMNKFKVSKSAKGLLAMKVDMEQAYDRMTWKMLELVLKRMGFPPRFCSWVLNWVTGPRFSILVNG</sequence>
<dbReference type="STRING" id="906689.A0A2I0X5J1"/>
<accession>A0A2I0X5J1</accession>
<protein>
    <submittedName>
        <fullName evidence="2">Integrator complex subunit 11</fullName>
    </submittedName>
</protein>
<dbReference type="Proteomes" id="UP000233837">
    <property type="component" value="Unassembled WGS sequence"/>
</dbReference>
<reference evidence="2 3" key="2">
    <citation type="journal article" date="2017" name="Nature">
        <title>The Apostasia genome and the evolution of orchids.</title>
        <authorList>
            <person name="Zhang G.Q."/>
            <person name="Liu K.W."/>
            <person name="Li Z."/>
            <person name="Lohaus R."/>
            <person name="Hsiao Y.Y."/>
            <person name="Niu S.C."/>
            <person name="Wang J.Y."/>
            <person name="Lin Y.C."/>
            <person name="Xu Q."/>
            <person name="Chen L.J."/>
            <person name="Yoshida K."/>
            <person name="Fujiwara S."/>
            <person name="Wang Z.W."/>
            <person name="Zhang Y.Q."/>
            <person name="Mitsuda N."/>
            <person name="Wang M."/>
            <person name="Liu G.H."/>
            <person name="Pecoraro L."/>
            <person name="Huang H.X."/>
            <person name="Xiao X.J."/>
            <person name="Lin M."/>
            <person name="Wu X.Y."/>
            <person name="Wu W.L."/>
            <person name="Chen Y.Y."/>
            <person name="Chang S.B."/>
            <person name="Sakamoto S."/>
            <person name="Ohme-Takagi M."/>
            <person name="Yagi M."/>
            <person name="Zeng S.J."/>
            <person name="Shen C.Y."/>
            <person name="Yeh C.M."/>
            <person name="Luo Y.B."/>
            <person name="Tsai W.C."/>
            <person name="Van de Peer Y."/>
            <person name="Liu Z.J."/>
        </authorList>
    </citation>
    <scope>NUCLEOTIDE SEQUENCE [LARGE SCALE GENOMIC DNA]</scope>
    <source>
        <tissue evidence="2">The whole plant</tissue>
    </source>
</reference>
<feature type="domain" description="Reverse transcriptase" evidence="1">
    <location>
        <begin position="1"/>
        <end position="141"/>
    </location>
</feature>
<gene>
    <name evidence="2" type="ORF">MA16_Dca007815</name>
</gene>
<dbReference type="SUPFAM" id="SSF56672">
    <property type="entry name" value="DNA/RNA polymerases"/>
    <property type="match status" value="1"/>
</dbReference>
<evidence type="ECO:0000313" key="3">
    <source>
        <dbReference type="Proteomes" id="UP000233837"/>
    </source>
</evidence>
<dbReference type="Pfam" id="PF00078">
    <property type="entry name" value="RVT_1"/>
    <property type="match status" value="1"/>
</dbReference>
<dbReference type="PROSITE" id="PS50878">
    <property type="entry name" value="RT_POL"/>
    <property type="match status" value="1"/>
</dbReference>
<evidence type="ECO:0000259" key="1">
    <source>
        <dbReference type="PROSITE" id="PS50878"/>
    </source>
</evidence>
<dbReference type="EMBL" id="KZ502136">
    <property type="protein sequence ID" value="PKU83157.1"/>
    <property type="molecule type" value="Genomic_DNA"/>
</dbReference>
<name>A0A2I0X5J1_9ASPA</name>
<dbReference type="PANTHER" id="PTHR31635:SF196">
    <property type="entry name" value="REVERSE TRANSCRIPTASE DOMAIN-CONTAINING PROTEIN-RELATED"/>
    <property type="match status" value="1"/>
</dbReference>
<keyword evidence="3" id="KW-1185">Reference proteome</keyword>